<evidence type="ECO:0000313" key="2">
    <source>
        <dbReference type="Proteomes" id="UP000070224"/>
    </source>
</evidence>
<dbReference type="PATRIC" id="fig|322095.3.peg.1304"/>
<keyword evidence="2" id="KW-1185">Reference proteome</keyword>
<sequence length="161" mass="19229">MWYNFDVQKFGWQMLPTILRGDVMRSLLKVLLLPLVWLFSQFRLLQAEVKERLSSSGQTLSLIEALRRAYRLKEGDVYIVDSEYKQPHLYLKREGQRPIYLHRAGDSERTALYYEGGARVEPDFYIHIPDFLQTEEEGILRIVEQYKPAGRKYKIIYYPYE</sequence>
<organism evidence="1 2">
    <name type="scientific">Porphyromonas somerae</name>
    <dbReference type="NCBI Taxonomy" id="322095"/>
    <lineage>
        <taxon>Bacteria</taxon>
        <taxon>Pseudomonadati</taxon>
        <taxon>Bacteroidota</taxon>
        <taxon>Bacteroidia</taxon>
        <taxon>Bacteroidales</taxon>
        <taxon>Porphyromonadaceae</taxon>
        <taxon>Porphyromonas</taxon>
    </lineage>
</organism>
<dbReference type="RefSeq" id="WP_060935580.1">
    <property type="nucleotide sequence ID" value="NZ_KQ960452.1"/>
</dbReference>
<comment type="caution">
    <text evidence="1">The sequence shown here is derived from an EMBL/GenBank/DDBJ whole genome shotgun (WGS) entry which is preliminary data.</text>
</comment>
<reference evidence="2" key="1">
    <citation type="submission" date="2016-01" db="EMBL/GenBank/DDBJ databases">
        <authorList>
            <person name="Mitreva M."/>
            <person name="Pepin K.H."/>
            <person name="Mihindukulasuriya K.A."/>
            <person name="Fulton R."/>
            <person name="Fronick C."/>
            <person name="O'Laughlin M."/>
            <person name="Miner T."/>
            <person name="Herter B."/>
            <person name="Rosa B.A."/>
            <person name="Cordes M."/>
            <person name="Tomlinson C."/>
            <person name="Wollam A."/>
            <person name="Palsikar V.B."/>
            <person name="Mardis E.R."/>
            <person name="Wilson R.K."/>
        </authorList>
    </citation>
    <scope>NUCLEOTIDE SEQUENCE [LARGE SCALE GENOMIC DNA]</scope>
    <source>
        <strain evidence="2">KA00683</strain>
    </source>
</reference>
<gene>
    <name evidence="1" type="ORF">HMPREF3185_01318</name>
</gene>
<dbReference type="Proteomes" id="UP000070224">
    <property type="component" value="Unassembled WGS sequence"/>
</dbReference>
<dbReference type="EMBL" id="LSDK01000090">
    <property type="protein sequence ID" value="KXB75541.1"/>
    <property type="molecule type" value="Genomic_DNA"/>
</dbReference>
<dbReference type="OrthoDB" id="1072575at2"/>
<evidence type="ECO:0000313" key="1">
    <source>
        <dbReference type="EMBL" id="KXB75541.1"/>
    </source>
</evidence>
<proteinExistence type="predicted"/>
<dbReference type="AlphaFoldDB" id="A0A134B6H6"/>
<accession>A0A134B6H6</accession>
<protein>
    <submittedName>
        <fullName evidence="1">Uncharacterized protein</fullName>
    </submittedName>
</protein>
<name>A0A134B6H6_9PORP</name>